<evidence type="ECO:0000256" key="5">
    <source>
        <dbReference type="ARBA" id="ARBA00022989"/>
    </source>
</evidence>
<evidence type="ECO:0000313" key="12">
    <source>
        <dbReference type="Proteomes" id="UP000752696"/>
    </source>
</evidence>
<dbReference type="PANTHER" id="PTHR22722">
    <property type="entry name" value="LOW-DENSITY LIPOPROTEIN RECEPTOR-RELATED PROTEIN 2-RELATED"/>
    <property type="match status" value="1"/>
</dbReference>
<proteinExistence type="predicted"/>
<dbReference type="EMBL" id="CAJDYZ010006671">
    <property type="protein sequence ID" value="CAD1473581.1"/>
    <property type="molecule type" value="Genomic_DNA"/>
</dbReference>
<name>A0A6V7H368_9HYME</name>
<accession>A0A6V7H368</accession>
<evidence type="ECO:0000256" key="2">
    <source>
        <dbReference type="ARBA" id="ARBA00004308"/>
    </source>
</evidence>
<dbReference type="FunFam" id="4.10.400.10:FF:000045">
    <property type="entry name" value="Low-density lipoprotein receptor-related protein 2"/>
    <property type="match status" value="1"/>
</dbReference>
<dbReference type="Pfam" id="PF00057">
    <property type="entry name" value="Ldl_recept_a"/>
    <property type="match status" value="4"/>
</dbReference>
<dbReference type="GO" id="GO:0005886">
    <property type="term" value="C:plasma membrane"/>
    <property type="evidence" value="ECO:0007669"/>
    <property type="project" value="TreeGrafter"/>
</dbReference>
<feature type="disulfide bond" evidence="10">
    <location>
        <begin position="37"/>
        <end position="52"/>
    </location>
</feature>
<dbReference type="InterPro" id="IPR051221">
    <property type="entry name" value="LDLR-related"/>
</dbReference>
<dbReference type="SUPFAM" id="SSF57424">
    <property type="entry name" value="LDL receptor-like module"/>
    <property type="match status" value="4"/>
</dbReference>
<dbReference type="GO" id="GO:0012505">
    <property type="term" value="C:endomembrane system"/>
    <property type="evidence" value="ECO:0007669"/>
    <property type="project" value="UniProtKB-SubCell"/>
</dbReference>
<evidence type="ECO:0000256" key="1">
    <source>
        <dbReference type="ARBA" id="ARBA00004167"/>
    </source>
</evidence>
<evidence type="ECO:0000256" key="7">
    <source>
        <dbReference type="ARBA" id="ARBA00023157"/>
    </source>
</evidence>
<evidence type="ECO:0000313" key="11">
    <source>
        <dbReference type="EMBL" id="CAD1473581.1"/>
    </source>
</evidence>
<keyword evidence="7 10" id="KW-1015">Disulfide bond</keyword>
<dbReference type="PROSITE" id="PS50068">
    <property type="entry name" value="LDLRA_2"/>
    <property type="match status" value="4"/>
</dbReference>
<keyword evidence="12" id="KW-1185">Reference proteome</keyword>
<evidence type="ECO:0000256" key="6">
    <source>
        <dbReference type="ARBA" id="ARBA00023136"/>
    </source>
</evidence>
<feature type="disulfide bond" evidence="10">
    <location>
        <begin position="130"/>
        <end position="148"/>
    </location>
</feature>
<dbReference type="Gene3D" id="4.10.400.10">
    <property type="entry name" value="Low-density Lipoprotein Receptor"/>
    <property type="match status" value="4"/>
</dbReference>
<dbReference type="Proteomes" id="UP000752696">
    <property type="component" value="Unassembled WGS sequence"/>
</dbReference>
<organism evidence="11 12">
    <name type="scientific">Heterotrigona itama</name>
    <dbReference type="NCBI Taxonomy" id="395501"/>
    <lineage>
        <taxon>Eukaryota</taxon>
        <taxon>Metazoa</taxon>
        <taxon>Ecdysozoa</taxon>
        <taxon>Arthropoda</taxon>
        <taxon>Hexapoda</taxon>
        <taxon>Insecta</taxon>
        <taxon>Pterygota</taxon>
        <taxon>Neoptera</taxon>
        <taxon>Endopterygota</taxon>
        <taxon>Hymenoptera</taxon>
        <taxon>Apocrita</taxon>
        <taxon>Aculeata</taxon>
        <taxon>Apoidea</taxon>
        <taxon>Anthophila</taxon>
        <taxon>Apidae</taxon>
        <taxon>Heterotrigona</taxon>
    </lineage>
</organism>
<evidence type="ECO:0000256" key="8">
    <source>
        <dbReference type="ARBA" id="ARBA00023170"/>
    </source>
</evidence>
<dbReference type="PROSITE" id="PS01209">
    <property type="entry name" value="LDLRA_1"/>
    <property type="match status" value="3"/>
</dbReference>
<protein>
    <submittedName>
        <fullName evidence="11">Uncharacterized protein</fullName>
    </submittedName>
</protein>
<evidence type="ECO:0000256" key="9">
    <source>
        <dbReference type="ARBA" id="ARBA00023180"/>
    </source>
</evidence>
<dbReference type="InterPro" id="IPR002172">
    <property type="entry name" value="LDrepeatLR_classA_rpt"/>
</dbReference>
<dbReference type="GO" id="GO:0043235">
    <property type="term" value="C:receptor complex"/>
    <property type="evidence" value="ECO:0007669"/>
    <property type="project" value="TreeGrafter"/>
</dbReference>
<dbReference type="AlphaFoldDB" id="A0A6V7H368"/>
<dbReference type="InterPro" id="IPR023415">
    <property type="entry name" value="LDLR_class-A_CS"/>
</dbReference>
<dbReference type="InterPro" id="IPR036055">
    <property type="entry name" value="LDL_receptor-like_sf"/>
</dbReference>
<comment type="caution">
    <text evidence="11">The sequence shown here is derived from an EMBL/GenBank/DDBJ whole genome shotgun (WGS) entry which is preliminary data.</text>
</comment>
<dbReference type="PRINTS" id="PR00261">
    <property type="entry name" value="LDLRECEPTOR"/>
</dbReference>
<dbReference type="SMART" id="SM00192">
    <property type="entry name" value="LDLa"/>
    <property type="match status" value="4"/>
</dbReference>
<feature type="disulfide bond" evidence="10">
    <location>
        <begin position="142"/>
        <end position="157"/>
    </location>
</feature>
<comment type="subcellular location">
    <subcellularLocation>
        <location evidence="2">Endomembrane system</location>
    </subcellularLocation>
    <subcellularLocation>
        <location evidence="1">Membrane</location>
        <topology evidence="1">Single-pass membrane protein</topology>
    </subcellularLocation>
</comment>
<comment type="caution">
    <text evidence="10">Lacks conserved residue(s) required for the propagation of feature annotation.</text>
</comment>
<feature type="disulfide bond" evidence="10">
    <location>
        <begin position="80"/>
        <end position="95"/>
    </location>
</feature>
<gene>
    <name evidence="11" type="ORF">MHI_LOCUS399646</name>
</gene>
<evidence type="ECO:0000256" key="10">
    <source>
        <dbReference type="PROSITE-ProRule" id="PRU00124"/>
    </source>
</evidence>
<feature type="non-terminal residue" evidence="11">
    <location>
        <position position="205"/>
    </location>
</feature>
<keyword evidence="8" id="KW-0675">Receptor</keyword>
<dbReference type="OrthoDB" id="7635222at2759"/>
<keyword evidence="6" id="KW-0472">Membrane</keyword>
<keyword evidence="9" id="KW-0325">Glycoprotein</keyword>
<dbReference type="CDD" id="cd00112">
    <property type="entry name" value="LDLa"/>
    <property type="match status" value="4"/>
</dbReference>
<evidence type="ECO:0000256" key="3">
    <source>
        <dbReference type="ARBA" id="ARBA00022692"/>
    </source>
</evidence>
<sequence>WEIINYKRRKGYRKCQPDDFRCGGSTPELCIPKEKKCDGYLDCRNGRDEEKCENNAKPACRLDQFRCNSTQRCIEQSARCNYKDDCGDNSDEENCSTSPKVLFLLSENNLYPEIRRLHNFQPCAINQFRCANSLCIPRSYVCDGYKDCQDGSDEKSCTTTTCPLNKFVCPRGTADGKPLCIDRSQICDGKSDCEDKADEEATCCK</sequence>
<keyword evidence="4" id="KW-0677">Repeat</keyword>
<feature type="disulfide bond" evidence="10">
    <location>
        <begin position="123"/>
        <end position="135"/>
    </location>
</feature>
<keyword evidence="3" id="KW-0812">Transmembrane</keyword>
<evidence type="ECO:0000256" key="4">
    <source>
        <dbReference type="ARBA" id="ARBA00022737"/>
    </source>
</evidence>
<reference evidence="11" key="1">
    <citation type="submission" date="2020-07" db="EMBL/GenBank/DDBJ databases">
        <authorList>
            <person name="Nazaruddin N."/>
        </authorList>
    </citation>
    <scope>NUCLEOTIDE SEQUENCE</scope>
</reference>
<keyword evidence="5" id="KW-1133">Transmembrane helix</keyword>